<feature type="compositionally biased region" description="Basic and acidic residues" evidence="1">
    <location>
        <begin position="412"/>
        <end position="434"/>
    </location>
</feature>
<keyword evidence="3" id="KW-1185">Reference proteome</keyword>
<accession>A0AAY4B314</accession>
<feature type="compositionally biased region" description="Polar residues" evidence="1">
    <location>
        <begin position="316"/>
        <end position="330"/>
    </location>
</feature>
<evidence type="ECO:0000313" key="2">
    <source>
        <dbReference type="Ensembl" id="ENSDCDP00010015389.1"/>
    </source>
</evidence>
<evidence type="ECO:0000256" key="1">
    <source>
        <dbReference type="SAM" id="MobiDB-lite"/>
    </source>
</evidence>
<feature type="compositionally biased region" description="Acidic residues" evidence="1">
    <location>
        <begin position="504"/>
        <end position="515"/>
    </location>
</feature>
<feature type="compositionally biased region" description="Basic residues" evidence="1">
    <location>
        <begin position="626"/>
        <end position="637"/>
    </location>
</feature>
<organism evidence="2 3">
    <name type="scientific">Denticeps clupeoides</name>
    <name type="common">denticle herring</name>
    <dbReference type="NCBI Taxonomy" id="299321"/>
    <lineage>
        <taxon>Eukaryota</taxon>
        <taxon>Metazoa</taxon>
        <taxon>Chordata</taxon>
        <taxon>Craniata</taxon>
        <taxon>Vertebrata</taxon>
        <taxon>Euteleostomi</taxon>
        <taxon>Actinopterygii</taxon>
        <taxon>Neopterygii</taxon>
        <taxon>Teleostei</taxon>
        <taxon>Clupei</taxon>
        <taxon>Clupeiformes</taxon>
        <taxon>Denticipitoidei</taxon>
        <taxon>Denticipitidae</taxon>
        <taxon>Denticeps</taxon>
    </lineage>
</organism>
<dbReference type="RefSeq" id="XP_028840664.1">
    <property type="nucleotide sequence ID" value="XM_028984831.1"/>
</dbReference>
<evidence type="ECO:0000313" key="3">
    <source>
        <dbReference type="Proteomes" id="UP000694580"/>
    </source>
</evidence>
<protein>
    <recommendedName>
        <fullName evidence="4">LisH domain-containing protein</fullName>
    </recommendedName>
</protein>
<feature type="compositionally biased region" description="Low complexity" evidence="1">
    <location>
        <begin position="446"/>
        <end position="457"/>
    </location>
</feature>
<dbReference type="AlphaFoldDB" id="A0AAY4B314"/>
<feature type="compositionally biased region" description="Basic and acidic residues" evidence="1">
    <location>
        <begin position="944"/>
        <end position="981"/>
    </location>
</feature>
<proteinExistence type="predicted"/>
<feature type="compositionally biased region" description="Basic residues" evidence="1">
    <location>
        <begin position="1004"/>
        <end position="1031"/>
    </location>
</feature>
<dbReference type="Ensembl" id="ENSDCDT00010016241.1">
    <property type="protein sequence ID" value="ENSDCDP00010015389.1"/>
    <property type="gene ID" value="ENSDCDG00010007039.1"/>
</dbReference>
<feature type="compositionally biased region" description="Polar residues" evidence="1">
    <location>
        <begin position="266"/>
        <end position="280"/>
    </location>
</feature>
<feature type="compositionally biased region" description="Polar residues" evidence="1">
    <location>
        <begin position="105"/>
        <end position="120"/>
    </location>
</feature>
<dbReference type="GeneTree" id="ENSGT01150000287178"/>
<evidence type="ECO:0008006" key="4">
    <source>
        <dbReference type="Google" id="ProtNLM"/>
    </source>
</evidence>
<reference evidence="2 3" key="1">
    <citation type="submission" date="2020-06" db="EMBL/GenBank/DDBJ databases">
        <authorList>
            <consortium name="Wellcome Sanger Institute Data Sharing"/>
        </authorList>
    </citation>
    <scope>NUCLEOTIDE SEQUENCE [LARGE SCALE GENOMIC DNA]</scope>
</reference>
<dbReference type="GeneID" id="114793120"/>
<feature type="compositionally biased region" description="Low complexity" evidence="1">
    <location>
        <begin position="175"/>
        <end position="187"/>
    </location>
</feature>
<dbReference type="Proteomes" id="UP000694580">
    <property type="component" value="Chromosome 6"/>
</dbReference>
<gene>
    <name evidence="2" type="primary">LOC114793120</name>
</gene>
<feature type="region of interest" description="Disordered" evidence="1">
    <location>
        <begin position="99"/>
        <end position="564"/>
    </location>
</feature>
<feature type="compositionally biased region" description="Basic residues" evidence="1">
    <location>
        <begin position="873"/>
        <end position="886"/>
    </location>
</feature>
<feature type="compositionally biased region" description="Basic and acidic residues" evidence="1">
    <location>
        <begin position="661"/>
        <end position="675"/>
    </location>
</feature>
<feature type="compositionally biased region" description="Polar residues" evidence="1">
    <location>
        <begin position="676"/>
        <end position="688"/>
    </location>
</feature>
<feature type="compositionally biased region" description="Basic and acidic residues" evidence="1">
    <location>
        <begin position="121"/>
        <end position="135"/>
    </location>
</feature>
<feature type="region of interest" description="Disordered" evidence="1">
    <location>
        <begin position="583"/>
        <end position="756"/>
    </location>
</feature>
<reference evidence="2" key="3">
    <citation type="submission" date="2025-09" db="UniProtKB">
        <authorList>
            <consortium name="Ensembl"/>
        </authorList>
    </citation>
    <scope>IDENTIFICATION</scope>
</reference>
<reference evidence="2" key="2">
    <citation type="submission" date="2025-08" db="UniProtKB">
        <authorList>
            <consortium name="Ensembl"/>
        </authorList>
    </citation>
    <scope>IDENTIFICATION</scope>
</reference>
<feature type="compositionally biased region" description="Polar residues" evidence="1">
    <location>
        <begin position="529"/>
        <end position="541"/>
    </location>
</feature>
<feature type="region of interest" description="Disordered" evidence="1">
    <location>
        <begin position="792"/>
        <end position="1031"/>
    </location>
</feature>
<feature type="compositionally biased region" description="Acidic residues" evidence="1">
    <location>
        <begin position="341"/>
        <end position="351"/>
    </location>
</feature>
<name>A0AAY4B314_9TELE</name>
<sequence length="1031" mass="111511">MSSTEHDVIEHQLLYLIFQHLNGKGFQKAANVLKKHVLQNEAPAETPSLDEIYRSWVGFSQSIKKIKQEIVDADFLKKSPKSDPDHTEDELDKIKTTLDHGVIDSGQQAKETTDETPSVKSESEKKPTPGEKTEGVEATSQGTSKPVDEPEESESESAESPGTDTKTSTPKKNRATLAASNTATTSESDSEGETNAQDSSAMPKVALPTSSSAAGVTGDKTKELPENGTAGRKAEAETSGSESSDSTEAEEAEKRRSTKKPKPSAQGETGSSGSERQAQMVTDVFQAPATEDPVAISKARDSDSYSSDSECEKEPPQSQSASGTPMTTSAPAVVQAKLTESPEESDSESEIEEKATSMHPAISAAATPASNTSESSEESDSRYNVPMPKKGLGQKMDTPVSKEVKNCPNILDLDKQAEGSDHQSTDNSETEKKSALTPKKTPVDTAASGNGASSAKGPVETPHPVVENSSDSESEEEPTAHTPTHTESKQKALVTEKTGKGGEESESDDDEENDELVTPPTATETAVTHGSNAADSDTGSNADDRSNEGATNLEMKTTSESHTDAALVKCSETANETAFEVQRKHKKKNLAASKSSAARLQVERDSEEEESQSLLAPSCSELASPLKKRKHKRKKSISAHLKQESPPGATPTGAELQELISEAHEASGDTEKEESGTFNRRAQESVSGNAEDDPALGRTSSPEPPIEDPKPKHKKKRKNNTPNESMKKRKMCDSDQTAALPAEGVPELDPSLHCKKSKKQTLVFKEEAGEENVKNTTACVVSTTLSLSATCLKKKKKKAKKANVENSKADSTTEKYTSVPAIKSSQSEPVRATKRPHTVYVTEPCDMERSSKKKKVSDYETDPNVIDEDKTAGFKKKNKKRKKKKAQLTAEENGKATIYPKLVKKDQPVPSVPAAGTEKPLSSSGPELDETDKSQRKRKKKKVADKDADLKTTKMDLDFTKMNNETKKKTAEGKVKRKEQSSEPETTPPPAELNSELGDIQVKQKNKMKKIKNSKKGHLMNWKRWKCHMGR</sequence>
<feature type="compositionally biased region" description="Low complexity" evidence="1">
    <location>
        <begin position="361"/>
        <end position="374"/>
    </location>
</feature>
<feature type="compositionally biased region" description="Basic residues" evidence="1">
    <location>
        <begin position="792"/>
        <end position="801"/>
    </location>
</feature>
<feature type="compositionally biased region" description="Low complexity" evidence="1">
    <location>
        <begin position="516"/>
        <end position="528"/>
    </location>
</feature>